<name>A0A1M7KK10_9BACI</name>
<protein>
    <recommendedName>
        <fullName evidence="3">DUF2750 domain-containing protein</fullName>
    </recommendedName>
</protein>
<dbReference type="InterPro" id="IPR021284">
    <property type="entry name" value="DUF2750"/>
</dbReference>
<dbReference type="Pfam" id="PF11042">
    <property type="entry name" value="DUF2750"/>
    <property type="match status" value="1"/>
</dbReference>
<sequence>MLLNNKEIEVVSKLPTSKRYEYFIKKVADFEEVWGLFDDGWAISEDDNGNPLMPFWPKKAFAILCAVDEWKNYKAEQIELEDFIQEWLPGMKADGIKPSIFWNNLDSAILDIDTLILDLEAELKKY</sequence>
<accession>A0A1M7KK10</accession>
<evidence type="ECO:0000313" key="1">
    <source>
        <dbReference type="EMBL" id="SHM65667.1"/>
    </source>
</evidence>
<dbReference type="EMBL" id="FRCZ01000001">
    <property type="protein sequence ID" value="SHM65667.1"/>
    <property type="molecule type" value="Genomic_DNA"/>
</dbReference>
<proteinExistence type="predicted"/>
<dbReference type="STRING" id="1027249.SAMN05216179_0745"/>
<dbReference type="AlphaFoldDB" id="A0A1M7KK10"/>
<reference evidence="1 2" key="1">
    <citation type="submission" date="2016-11" db="EMBL/GenBank/DDBJ databases">
        <authorList>
            <person name="Jaros S."/>
            <person name="Januszkiewicz K."/>
            <person name="Wedrychowicz H."/>
        </authorList>
    </citation>
    <scope>NUCLEOTIDE SEQUENCE [LARGE SCALE GENOMIC DNA]</scope>
    <source>
        <strain evidence="1 2">CGMCC 1.10681</strain>
    </source>
</reference>
<gene>
    <name evidence="1" type="ORF">SAMN05216179_0745</name>
</gene>
<evidence type="ECO:0008006" key="3">
    <source>
        <dbReference type="Google" id="ProtNLM"/>
    </source>
</evidence>
<organism evidence="1 2">
    <name type="scientific">Gracilibacillus kekensis</name>
    <dbReference type="NCBI Taxonomy" id="1027249"/>
    <lineage>
        <taxon>Bacteria</taxon>
        <taxon>Bacillati</taxon>
        <taxon>Bacillota</taxon>
        <taxon>Bacilli</taxon>
        <taxon>Bacillales</taxon>
        <taxon>Bacillaceae</taxon>
        <taxon>Gracilibacillus</taxon>
    </lineage>
</organism>
<dbReference type="RefSeq" id="WP_073199738.1">
    <property type="nucleotide sequence ID" value="NZ_FRCZ01000001.1"/>
</dbReference>
<evidence type="ECO:0000313" key="2">
    <source>
        <dbReference type="Proteomes" id="UP000184184"/>
    </source>
</evidence>
<keyword evidence="2" id="KW-1185">Reference proteome</keyword>
<dbReference type="Proteomes" id="UP000184184">
    <property type="component" value="Unassembled WGS sequence"/>
</dbReference>